<protein>
    <submittedName>
        <fullName evidence="11">C-type cytochrome</fullName>
    </submittedName>
</protein>
<feature type="domain" description="Cytochrome c" evidence="10">
    <location>
        <begin position="122"/>
        <end position="209"/>
    </location>
</feature>
<evidence type="ECO:0000313" key="11">
    <source>
        <dbReference type="EMBL" id="MEH8018442.1"/>
    </source>
</evidence>
<comment type="subcellular location">
    <subcellularLocation>
        <location evidence="1">Periplasm</location>
    </subcellularLocation>
</comment>
<keyword evidence="5" id="KW-0574">Periplasm</keyword>
<dbReference type="InterPro" id="IPR024167">
    <property type="entry name" value="Cytochrome_c4-like"/>
</dbReference>
<reference evidence="11 12" key="1">
    <citation type="journal article" date="2023" name="Ecotoxicol. Environ. Saf.">
        <title>Mercury remediation potential of mercury-resistant strain Rheinheimera metallidurans sp. nov. isolated from a municipal waste dumping site.</title>
        <authorList>
            <person name="Yadav V."/>
            <person name="Manjhi A."/>
            <person name="Vadakedath N."/>
        </authorList>
    </citation>
    <scope>NUCLEOTIDE SEQUENCE [LARGE SCALE GENOMIC DNA]</scope>
    <source>
        <strain evidence="11 12">E-49</strain>
    </source>
</reference>
<dbReference type="PANTHER" id="PTHR33751">
    <property type="entry name" value="CBB3-TYPE CYTOCHROME C OXIDASE SUBUNIT FIXP"/>
    <property type="match status" value="1"/>
</dbReference>
<dbReference type="InterPro" id="IPR050597">
    <property type="entry name" value="Cytochrome_c_Oxidase_Subunit"/>
</dbReference>
<keyword evidence="9" id="KW-0732">Signal</keyword>
<organism evidence="11 12">
    <name type="scientific">Rheinheimera muenzenbergensis</name>
    <dbReference type="NCBI Taxonomy" id="1193628"/>
    <lineage>
        <taxon>Bacteria</taxon>
        <taxon>Pseudomonadati</taxon>
        <taxon>Pseudomonadota</taxon>
        <taxon>Gammaproteobacteria</taxon>
        <taxon>Chromatiales</taxon>
        <taxon>Chromatiaceae</taxon>
        <taxon>Rheinheimera</taxon>
    </lineage>
</organism>
<dbReference type="PIRSF" id="PIRSF000005">
    <property type="entry name" value="Cytochrome_c4"/>
    <property type="match status" value="1"/>
</dbReference>
<name>A0ABU8CA84_9GAMM</name>
<evidence type="ECO:0000313" key="12">
    <source>
        <dbReference type="Proteomes" id="UP001375382"/>
    </source>
</evidence>
<gene>
    <name evidence="11" type="ORF">MN202_14465</name>
</gene>
<evidence type="ECO:0000256" key="6">
    <source>
        <dbReference type="ARBA" id="ARBA00022982"/>
    </source>
</evidence>
<dbReference type="EMBL" id="JALAAR010000012">
    <property type="protein sequence ID" value="MEH8018442.1"/>
    <property type="molecule type" value="Genomic_DNA"/>
</dbReference>
<evidence type="ECO:0000256" key="5">
    <source>
        <dbReference type="ARBA" id="ARBA00022764"/>
    </source>
</evidence>
<dbReference type="Pfam" id="PF00034">
    <property type="entry name" value="Cytochrom_C"/>
    <property type="match status" value="2"/>
</dbReference>
<evidence type="ECO:0000256" key="4">
    <source>
        <dbReference type="ARBA" id="ARBA00022723"/>
    </source>
</evidence>
<accession>A0ABU8CA84</accession>
<dbReference type="InterPro" id="IPR009056">
    <property type="entry name" value="Cyt_c-like_dom"/>
</dbReference>
<proteinExistence type="predicted"/>
<keyword evidence="6" id="KW-0249">Electron transport</keyword>
<evidence type="ECO:0000256" key="8">
    <source>
        <dbReference type="PROSITE-ProRule" id="PRU00433"/>
    </source>
</evidence>
<evidence type="ECO:0000256" key="3">
    <source>
        <dbReference type="ARBA" id="ARBA00022617"/>
    </source>
</evidence>
<dbReference type="RefSeq" id="WP_335736848.1">
    <property type="nucleotide sequence ID" value="NZ_JALAAR010000012.1"/>
</dbReference>
<keyword evidence="7 8" id="KW-0408">Iron</keyword>
<dbReference type="PROSITE" id="PS51007">
    <property type="entry name" value="CYTC"/>
    <property type="match status" value="2"/>
</dbReference>
<feature type="signal peptide" evidence="9">
    <location>
        <begin position="1"/>
        <end position="28"/>
    </location>
</feature>
<dbReference type="SUPFAM" id="SSF46626">
    <property type="entry name" value="Cytochrome c"/>
    <property type="match status" value="2"/>
</dbReference>
<evidence type="ECO:0000256" key="1">
    <source>
        <dbReference type="ARBA" id="ARBA00004418"/>
    </source>
</evidence>
<keyword evidence="2" id="KW-0813">Transport</keyword>
<dbReference type="Gene3D" id="1.10.760.10">
    <property type="entry name" value="Cytochrome c-like domain"/>
    <property type="match status" value="2"/>
</dbReference>
<dbReference type="PANTHER" id="PTHR33751:SF9">
    <property type="entry name" value="CYTOCHROME C4"/>
    <property type="match status" value="1"/>
</dbReference>
<evidence type="ECO:0000256" key="7">
    <source>
        <dbReference type="ARBA" id="ARBA00023004"/>
    </source>
</evidence>
<sequence length="210" mass="21937">MKAIFSLLTLVLIALPPVAVLLSGKAQATADMPAQAATCLACHGAQTRAASGAPQLAGQQAAYLQKQLQQFQNGQRGADANDVKGQQMAAMAASLSADDISLLARYFASQQADEQISPADAALLDQGRRHYIGSCGACHGAKAEGNVAFNAPALSMLSADYITLQLQQFKAGLRGKDKADKPGRQMALFSRNLSEQDMRAVAAYIGAGMP</sequence>
<dbReference type="Proteomes" id="UP001375382">
    <property type="component" value="Unassembled WGS sequence"/>
</dbReference>
<dbReference type="InterPro" id="IPR036909">
    <property type="entry name" value="Cyt_c-like_dom_sf"/>
</dbReference>
<evidence type="ECO:0000256" key="2">
    <source>
        <dbReference type="ARBA" id="ARBA00022448"/>
    </source>
</evidence>
<keyword evidence="3 8" id="KW-0349">Heme</keyword>
<feature type="chain" id="PRO_5047417137" evidence="9">
    <location>
        <begin position="29"/>
        <end position="210"/>
    </location>
</feature>
<comment type="caution">
    <text evidence="11">The sequence shown here is derived from an EMBL/GenBank/DDBJ whole genome shotgun (WGS) entry which is preliminary data.</text>
</comment>
<evidence type="ECO:0000256" key="9">
    <source>
        <dbReference type="SAM" id="SignalP"/>
    </source>
</evidence>
<evidence type="ECO:0000259" key="10">
    <source>
        <dbReference type="PROSITE" id="PS51007"/>
    </source>
</evidence>
<feature type="domain" description="Cytochrome c" evidence="10">
    <location>
        <begin position="19"/>
        <end position="111"/>
    </location>
</feature>
<keyword evidence="12" id="KW-1185">Reference proteome</keyword>
<keyword evidence="4 8" id="KW-0479">Metal-binding</keyword>